<dbReference type="Proteomes" id="UP000422108">
    <property type="component" value="Chromosome"/>
</dbReference>
<gene>
    <name evidence="1" type="ORF">DSCOOX_01010</name>
</gene>
<keyword evidence="2" id="KW-1185">Reference proteome</keyword>
<reference evidence="1 2" key="1">
    <citation type="submission" date="2019-11" db="EMBL/GenBank/DDBJ databases">
        <title>Comparative genomics of hydrocarbon-degrading Desulfosarcina strains.</title>
        <authorList>
            <person name="Watanabe M."/>
            <person name="Kojima H."/>
            <person name="Fukui M."/>
        </authorList>
    </citation>
    <scope>NUCLEOTIDE SEQUENCE [LARGE SCALE GENOMIC DNA]</scope>
    <source>
        <strain evidence="2">oXyS1</strain>
    </source>
</reference>
<name>A0A5K8A397_9BACT</name>
<dbReference type="AlphaFoldDB" id="A0A5K8A397"/>
<protein>
    <submittedName>
        <fullName evidence="1">Uncharacterized protein</fullName>
    </submittedName>
</protein>
<proteinExistence type="predicted"/>
<evidence type="ECO:0000313" key="2">
    <source>
        <dbReference type="Proteomes" id="UP000422108"/>
    </source>
</evidence>
<evidence type="ECO:0000313" key="1">
    <source>
        <dbReference type="EMBL" id="BBO86921.1"/>
    </source>
</evidence>
<dbReference type="EMBL" id="AP021879">
    <property type="protein sequence ID" value="BBO86921.1"/>
    <property type="molecule type" value="Genomic_DNA"/>
</dbReference>
<organism evidence="1 2">
    <name type="scientific">Desulfosarcina ovata subsp. ovata</name>
    <dbReference type="NCBI Taxonomy" id="2752305"/>
    <lineage>
        <taxon>Bacteria</taxon>
        <taxon>Pseudomonadati</taxon>
        <taxon>Thermodesulfobacteriota</taxon>
        <taxon>Desulfobacteria</taxon>
        <taxon>Desulfobacterales</taxon>
        <taxon>Desulfosarcinaceae</taxon>
        <taxon>Desulfosarcina</taxon>
    </lineage>
</organism>
<accession>A0A5K8A397</accession>
<sequence>MSKEMVIDFNEDKSEIDPFSGFMPQCDSSREAREWASRVSTYTSFPLRNKVLANAWPT</sequence>